<proteinExistence type="predicted"/>
<protein>
    <submittedName>
        <fullName evidence="1">Uncharacterized protein</fullName>
    </submittedName>
</protein>
<evidence type="ECO:0000313" key="1">
    <source>
        <dbReference type="EMBL" id="NHE56425.1"/>
    </source>
</evidence>
<keyword evidence="2" id="KW-1185">Reference proteome</keyword>
<dbReference type="Proteomes" id="UP000649799">
    <property type="component" value="Unassembled WGS sequence"/>
</dbReference>
<organism evidence="1 2">
    <name type="scientific">Cyclobacterium plantarum</name>
    <dbReference type="NCBI Taxonomy" id="2716263"/>
    <lineage>
        <taxon>Bacteria</taxon>
        <taxon>Pseudomonadati</taxon>
        <taxon>Bacteroidota</taxon>
        <taxon>Cytophagia</taxon>
        <taxon>Cytophagales</taxon>
        <taxon>Cyclobacteriaceae</taxon>
        <taxon>Cyclobacterium</taxon>
    </lineage>
</organism>
<gene>
    <name evidence="1" type="ORF">G9Q97_06315</name>
</gene>
<evidence type="ECO:0000313" key="2">
    <source>
        <dbReference type="Proteomes" id="UP000649799"/>
    </source>
</evidence>
<name>A0ABX0H4S5_9BACT</name>
<sequence length="1554" mass="173931">MTTILLYKYQSLFRLEGKAGESSIVEDNGVNYAQGKFMLQFTVDGKTSISDPALFPNGKIRVSKEGNQYTLQQTDQFYAFSFASAIKVAKNPESPHLYISKISIAMGQQLEVSLERFSVSITGDITQVDTSKNLFYYKSDETPTLLSPIVSDISGRLGHFLKLENNHACVEMGSPTSAANLESFGTLSFTIQRKTTFIFNFVSKALDLISDQRNAHHVKLNGQSNWQLDGRSLGQGSLLTFSRMTCLDGQIRSLGFQASETTISYKHFDRKVGHQGKRTKIFTGTNKMAGEEDRMIFLFPLEITGRTAKKNEITNHEKVFRFNPQFIYQGDLREDLTLANQHYGIRVRGLSNEKGSSIKLDANLALLAFDPNTDDLVLQAGKKLHTALGTADSLLVPKKNIQEGGRRTVRIPSIPSFLIASSDGQTNSFVLDSGEKEFVVLKPELEISPFAPGNFESNDKPSLDKINWKYKKSQVAFDMLEDGIKPKDDKWLTEFSINPTTSEFKLLDHEESEVKYDSYDAPKAFRTEITKTEITTEKYDEEEKEKLIYMAYASTLVLSAGYVTAGLICESFNPAEIYATCLPREEKELLNVRFDVKKIDPDTFKEWLLNRNVNELLIAFYTTNADIKSRFKAFVDDNIKIKDPDGKIRTSYGFWPLFRSMGIPLVRKTKEDSGTIKVDYAYDLVAERYPGHNIPSGIAIDQNKKGSLDFDGQLGFTKQSFHALATSDRYKKLFPSYNHNLPDTTNGKIDPTSPQFMGIVFRHMPLVLSLNFNTGYFGKTLDKLIKEINDNLFLDFGWRDAKGFTWIAKVPDEITNDPNFTINILDNSIIKFDVSKIHCIGIENQLRDFTFDVNLKLLQRGTDYKFDIKGNAAMTFDQSGGIESFRITPSLDYVKPRDVRDTIPGLDFIRFRKFDTNFKQLFASVELFPSAELASALPIFDKYTPANGEPNMHHILRTAMGFDLEGKTAVLSIIMGGDTKTDVFGKWPLSIKAINIIISEANGNRLEVAGEFNFGLENFAKIGGRVVVNMKAGSGWDFDIHLDKIEGSLALSDEIRIGGMLAWGKAFPDAGYDPVNTPPREALERDNLLSQGRDREFYGVIFLKAPGIFGDSNEIFVKIASNNGVKYWVSGLRIGGDINLGFGKLRDAELVFSKNSDYKGQIANIVENVDEGLKSLRKPDSASRPEWLENWTYSDKTGFAMLASGYLVYDLITAGNNLQITTPPEEEKFTGLLFSSEGIIRIEGWVKMFKGIEDVQILFTIDLVKKRILVGFQLPTFHFPSPSAPKRWSFRPGQILLGTSFGGPAYLLASFGWPPQTGGNSFQRNWSKASQLSYFPPTWPIPNVIAGGFKFELDHRNGFVLFAIAMKAGWSYEVKFGIGKAGLTIDLGGVLMVKYVYDKALQEAFTVSRKALLPEKLRLEARAFVLASHSFLEDESFYRIRNIHNLVREDILTAEKDVLYILGEIFANVHGYAYIKIFGVTLAGLDVSVFARLRVCGDTNKGITFLGGSYGATACVKVGCATKCKSFTITVTVISGPCLNKSSNYSFLPELNLN</sequence>
<reference evidence="1 2" key="1">
    <citation type="submission" date="2020-03" db="EMBL/GenBank/DDBJ databases">
        <title>Cyclobacterium plantarum sp. nov., a marine bacterium isolated from a coastal-marine wetland.</title>
        <authorList>
            <person name="Sanchez-Porro C."/>
            <person name="Ventosa A."/>
            <person name="Amoozegar M."/>
        </authorList>
    </citation>
    <scope>NUCLEOTIDE SEQUENCE [LARGE SCALE GENOMIC DNA]</scope>
    <source>
        <strain evidence="1 2">GBPx2</strain>
    </source>
</reference>
<comment type="caution">
    <text evidence="1">The sequence shown here is derived from an EMBL/GenBank/DDBJ whole genome shotgun (WGS) entry which is preliminary data.</text>
</comment>
<dbReference type="RefSeq" id="WP_166144251.1">
    <property type="nucleotide sequence ID" value="NZ_JAANYN010000002.1"/>
</dbReference>
<dbReference type="EMBL" id="JAANYN010000002">
    <property type="protein sequence ID" value="NHE56425.1"/>
    <property type="molecule type" value="Genomic_DNA"/>
</dbReference>
<accession>A0ABX0H4S5</accession>